<reference evidence="12" key="1">
    <citation type="submission" date="2016-10" db="EMBL/GenBank/DDBJ databases">
        <authorList>
            <person name="Varghese N."/>
            <person name="Submissions S."/>
        </authorList>
    </citation>
    <scope>NUCLEOTIDE SEQUENCE [LARGE SCALE GENOMIC DNA]</scope>
    <source>
        <strain evidence="12">DSM 23317</strain>
    </source>
</reference>
<evidence type="ECO:0000256" key="2">
    <source>
        <dbReference type="ARBA" id="ARBA00022448"/>
    </source>
</evidence>
<dbReference type="GO" id="GO:0042910">
    <property type="term" value="F:xenobiotic transmembrane transporter activity"/>
    <property type="evidence" value="ECO:0007669"/>
    <property type="project" value="InterPro"/>
</dbReference>
<dbReference type="RefSeq" id="WP_090365043.1">
    <property type="nucleotide sequence ID" value="NZ_FNEM01000006.1"/>
</dbReference>
<dbReference type="GO" id="GO:0005886">
    <property type="term" value="C:plasma membrane"/>
    <property type="evidence" value="ECO:0007669"/>
    <property type="project" value="UniProtKB-SubCell"/>
</dbReference>
<dbReference type="PIRSF" id="PIRSF006603">
    <property type="entry name" value="DinF"/>
    <property type="match status" value="1"/>
</dbReference>
<dbReference type="NCBIfam" id="TIGR00797">
    <property type="entry name" value="matE"/>
    <property type="match status" value="1"/>
</dbReference>
<dbReference type="AlphaFoldDB" id="A0A1G8SCR6"/>
<dbReference type="PANTHER" id="PTHR43298">
    <property type="entry name" value="MULTIDRUG RESISTANCE PROTEIN NORM-RELATED"/>
    <property type="match status" value="1"/>
</dbReference>
<feature type="transmembrane region" description="Helical" evidence="10">
    <location>
        <begin position="237"/>
        <end position="263"/>
    </location>
</feature>
<evidence type="ECO:0000256" key="10">
    <source>
        <dbReference type="SAM" id="Phobius"/>
    </source>
</evidence>
<gene>
    <name evidence="11" type="ORF">SAMN04488540_106142</name>
</gene>
<feature type="transmembrane region" description="Helical" evidence="10">
    <location>
        <begin position="161"/>
        <end position="182"/>
    </location>
</feature>
<evidence type="ECO:0000256" key="9">
    <source>
        <dbReference type="ARBA" id="ARBA00031636"/>
    </source>
</evidence>
<evidence type="ECO:0000256" key="1">
    <source>
        <dbReference type="ARBA" id="ARBA00004429"/>
    </source>
</evidence>
<keyword evidence="5 10" id="KW-0812">Transmembrane</keyword>
<feature type="transmembrane region" description="Helical" evidence="10">
    <location>
        <begin position="385"/>
        <end position="405"/>
    </location>
</feature>
<evidence type="ECO:0000256" key="4">
    <source>
        <dbReference type="ARBA" id="ARBA00022475"/>
    </source>
</evidence>
<keyword evidence="7" id="KW-0406">Ion transport</keyword>
<keyword evidence="2" id="KW-0813">Transport</keyword>
<keyword evidence="12" id="KW-1185">Reference proteome</keyword>
<proteinExistence type="predicted"/>
<evidence type="ECO:0000256" key="3">
    <source>
        <dbReference type="ARBA" id="ARBA00022449"/>
    </source>
</evidence>
<keyword evidence="8 10" id="KW-0472">Membrane</keyword>
<dbReference type="Pfam" id="PF01554">
    <property type="entry name" value="MatE"/>
    <property type="match status" value="2"/>
</dbReference>
<feature type="transmembrane region" description="Helical" evidence="10">
    <location>
        <begin position="87"/>
        <end position="109"/>
    </location>
</feature>
<evidence type="ECO:0000313" key="12">
    <source>
        <dbReference type="Proteomes" id="UP000199527"/>
    </source>
</evidence>
<evidence type="ECO:0000256" key="6">
    <source>
        <dbReference type="ARBA" id="ARBA00022989"/>
    </source>
</evidence>
<dbReference type="GO" id="GO:0006811">
    <property type="term" value="P:monoatomic ion transport"/>
    <property type="evidence" value="ECO:0007669"/>
    <property type="project" value="UniProtKB-KW"/>
</dbReference>
<organism evidence="11 12">
    <name type="scientific">Ferrimonas sediminum</name>
    <dbReference type="NCBI Taxonomy" id="718193"/>
    <lineage>
        <taxon>Bacteria</taxon>
        <taxon>Pseudomonadati</taxon>
        <taxon>Pseudomonadota</taxon>
        <taxon>Gammaproteobacteria</taxon>
        <taxon>Alteromonadales</taxon>
        <taxon>Ferrimonadaceae</taxon>
        <taxon>Ferrimonas</taxon>
    </lineage>
</organism>
<feature type="transmembrane region" description="Helical" evidence="10">
    <location>
        <begin position="188"/>
        <end position="213"/>
    </location>
</feature>
<feature type="transmembrane region" description="Helical" evidence="10">
    <location>
        <begin position="52"/>
        <end position="75"/>
    </location>
</feature>
<comment type="subcellular location">
    <subcellularLocation>
        <location evidence="1">Cell inner membrane</location>
        <topology evidence="1">Multi-pass membrane protein</topology>
    </subcellularLocation>
</comment>
<feature type="transmembrane region" description="Helical" evidence="10">
    <location>
        <begin position="347"/>
        <end position="365"/>
    </location>
</feature>
<feature type="transmembrane region" description="Helical" evidence="10">
    <location>
        <begin position="411"/>
        <end position="435"/>
    </location>
</feature>
<evidence type="ECO:0000256" key="7">
    <source>
        <dbReference type="ARBA" id="ARBA00023065"/>
    </source>
</evidence>
<keyword evidence="3" id="KW-0050">Antiport</keyword>
<dbReference type="InterPro" id="IPR050222">
    <property type="entry name" value="MATE_MdtK"/>
</dbReference>
<evidence type="ECO:0000313" key="11">
    <source>
        <dbReference type="EMBL" id="SDJ27008.1"/>
    </source>
</evidence>
<evidence type="ECO:0000256" key="8">
    <source>
        <dbReference type="ARBA" id="ARBA00023136"/>
    </source>
</evidence>
<feature type="transmembrane region" description="Helical" evidence="10">
    <location>
        <begin position="312"/>
        <end position="335"/>
    </location>
</feature>
<dbReference type="OrthoDB" id="9780160at2"/>
<feature type="transmembrane region" description="Helical" evidence="10">
    <location>
        <begin position="129"/>
        <end position="149"/>
    </location>
</feature>
<dbReference type="Proteomes" id="UP000199527">
    <property type="component" value="Unassembled WGS sequence"/>
</dbReference>
<dbReference type="CDD" id="cd13131">
    <property type="entry name" value="MATE_NorM_like"/>
    <property type="match status" value="1"/>
</dbReference>
<keyword evidence="6 10" id="KW-1133">Transmembrane helix</keyword>
<accession>A0A1G8SCR6</accession>
<dbReference type="InterPro" id="IPR048279">
    <property type="entry name" value="MdtK-like"/>
</dbReference>
<dbReference type="InterPro" id="IPR002528">
    <property type="entry name" value="MATE_fam"/>
</dbReference>
<dbReference type="EMBL" id="FNEM01000006">
    <property type="protein sequence ID" value="SDJ27008.1"/>
    <property type="molecule type" value="Genomic_DNA"/>
</dbReference>
<keyword evidence="4" id="KW-1003">Cell membrane</keyword>
<dbReference type="GO" id="GO:0015297">
    <property type="term" value="F:antiporter activity"/>
    <property type="evidence" value="ECO:0007669"/>
    <property type="project" value="UniProtKB-KW"/>
</dbReference>
<feature type="transmembrane region" description="Helical" evidence="10">
    <location>
        <begin position="275"/>
        <end position="300"/>
    </location>
</feature>
<sequence length="454" mass="48966">MHSRLYQVKNLIRLALPVLAAQLAQTMMGFIDTVMAGRVSATDMAAVAIGTSIWLPTILFFAGILMALTPMVAHLHGARQEDKIRPLVHQGIYMALLCGVVAMGVFSQANWVLAQMDLDPQLFALSQGYIEAVLWGAPPFLLFQVLRNFSEGLSWTLPSMIIGFIGLAVNIPANYIMIYGHLGFPAMGGAGCGVATAIVFWAMFLSMAAYVLWAKKFRHMKIFSHWGKVDSETQKGIFGLGLPIALALFFEVTLFAIVAVAIAPLGAVTVAGHQVAANFSGLIFMLPLALGMAVTIRVGYYLGQDKPETAAMVAKLGLQVGLVIAVITASFTVLARDTIAQLYSSDPQVLLLAGQLMFLCAIYQFSDTVQVVAAASLRGYKDTTALLWISLFSYWGVGLSTGLVLGLTDWLAAPMGAAGFWIGFISGLSTAALLLKWRLVVIQRRLRLTTELPQ</sequence>
<dbReference type="PANTHER" id="PTHR43298:SF2">
    <property type="entry name" value="FMN_FAD EXPORTER YEEO-RELATED"/>
    <property type="match status" value="1"/>
</dbReference>
<evidence type="ECO:0000256" key="5">
    <source>
        <dbReference type="ARBA" id="ARBA00022692"/>
    </source>
</evidence>
<protein>
    <recommendedName>
        <fullName evidence="9">Multidrug-efflux transporter</fullName>
    </recommendedName>
</protein>
<name>A0A1G8SCR6_9GAMM</name>